<feature type="transmembrane region" description="Helical" evidence="2">
    <location>
        <begin position="439"/>
        <end position="455"/>
    </location>
</feature>
<dbReference type="Pfam" id="PF03929">
    <property type="entry name" value="PepSY_TM"/>
    <property type="match status" value="1"/>
</dbReference>
<keyword evidence="2" id="KW-0472">Membrane</keyword>
<feature type="transmembrane region" description="Helical" evidence="2">
    <location>
        <begin position="20"/>
        <end position="41"/>
    </location>
</feature>
<dbReference type="RefSeq" id="WP_187597448.1">
    <property type="nucleotide sequence ID" value="NZ_CP060714.1"/>
</dbReference>
<proteinExistence type="predicted"/>
<sequence>MRIDGKPEGLRQSMSWLHTWSGLVLGWLLYAVFFTGTLSFFRDEIDDWMRPELHRSVASAETAQLGLDAMQKLAPNATTWTLSLPNARQTAIEASWREPGAAAGRAGTSRATLDAGTGERIEHRETRGGNFLYRFHFELYAMPRIWGRWIVGFATMLMFVAIISGVITHKKIFTDFFTFRPRKGQRSWLDAHNATAVLALPFHILITFSGLLLLMNLLMPWGIQAAYNGDTGAYFSEMRGNRQAAGGGQGAGGRAQAEPGQHAPLASIAPLLAQAQQQWPRHGVGSITVNAPGTARATIELREGGGSSLVNRGASSTLLFDGVSGASRQPHEALAVSWPRATSNVFTSLHLGRFAEPAVRWLLFLSGVVGTLMAATGMVLWVVKRLPERRKLGYTPKGHRFVEVLNVGSIAGLSVATAAYFWFNRLIPVELAGRGDWEIRGFFTVWLLCLLHPLLRAPRQAWREQMAVAALLFALLPVLNPLTGGASLAQSLAHSQWSIAGFDLMMMALAVIHGVIVWWLARPQAAARPAAKAGVRKSTGEQKSGVLATRESGTAAGTAAGVAGASMALEKST</sequence>
<dbReference type="InterPro" id="IPR005625">
    <property type="entry name" value="PepSY-ass_TM"/>
</dbReference>
<keyword evidence="2" id="KW-1133">Transmembrane helix</keyword>
<dbReference type="PANTHER" id="PTHR34219">
    <property type="entry name" value="IRON-REGULATED INNER MEMBRANE PROTEIN-RELATED"/>
    <property type="match status" value="1"/>
</dbReference>
<evidence type="ECO:0000256" key="2">
    <source>
        <dbReference type="SAM" id="Phobius"/>
    </source>
</evidence>
<feature type="transmembrane region" description="Helical" evidence="2">
    <location>
        <begin position="499"/>
        <end position="521"/>
    </location>
</feature>
<dbReference type="Proteomes" id="UP000515811">
    <property type="component" value="Chromosome"/>
</dbReference>
<feature type="transmembrane region" description="Helical" evidence="2">
    <location>
        <begin position="188"/>
        <end position="214"/>
    </location>
</feature>
<feature type="transmembrane region" description="Helical" evidence="2">
    <location>
        <begin position="361"/>
        <end position="383"/>
    </location>
</feature>
<gene>
    <name evidence="3" type="ORF">H9K76_22430</name>
</gene>
<accession>A0A7G9RNK8</accession>
<feature type="region of interest" description="Disordered" evidence="1">
    <location>
        <begin position="531"/>
        <end position="552"/>
    </location>
</feature>
<keyword evidence="4" id="KW-1185">Reference proteome</keyword>
<protein>
    <submittedName>
        <fullName evidence="3">PepSY domain-containing protein</fullName>
    </submittedName>
</protein>
<dbReference type="PANTHER" id="PTHR34219:SF4">
    <property type="entry name" value="PEPSY DOMAIN-CONTAINING PROTEIN"/>
    <property type="match status" value="1"/>
</dbReference>
<feature type="transmembrane region" description="Helical" evidence="2">
    <location>
        <begin position="467"/>
        <end position="493"/>
    </location>
</feature>
<feature type="transmembrane region" description="Helical" evidence="2">
    <location>
        <begin position="404"/>
        <end position="423"/>
    </location>
</feature>
<reference evidence="3 4" key="1">
    <citation type="submission" date="2020-08" db="EMBL/GenBank/DDBJ databases">
        <title>Genome sequence of Diaphorobacter ruginosibacter DSM 27467T.</title>
        <authorList>
            <person name="Hyun D.-W."/>
            <person name="Bae J.-W."/>
        </authorList>
    </citation>
    <scope>NUCLEOTIDE SEQUENCE [LARGE SCALE GENOMIC DNA]</scope>
    <source>
        <strain evidence="3 4">DSM 27467</strain>
    </source>
</reference>
<dbReference type="AlphaFoldDB" id="A0A7G9RNK8"/>
<feature type="transmembrane region" description="Helical" evidence="2">
    <location>
        <begin position="146"/>
        <end position="167"/>
    </location>
</feature>
<dbReference type="KEGG" id="drg:H9K76_22430"/>
<keyword evidence="2" id="KW-0812">Transmembrane</keyword>
<evidence type="ECO:0000256" key="1">
    <source>
        <dbReference type="SAM" id="MobiDB-lite"/>
    </source>
</evidence>
<evidence type="ECO:0000313" key="4">
    <source>
        <dbReference type="Proteomes" id="UP000515811"/>
    </source>
</evidence>
<evidence type="ECO:0000313" key="3">
    <source>
        <dbReference type="EMBL" id="QNN57183.1"/>
    </source>
</evidence>
<dbReference type="EMBL" id="CP060714">
    <property type="protein sequence ID" value="QNN57183.1"/>
    <property type="molecule type" value="Genomic_DNA"/>
</dbReference>
<organism evidence="3 4">
    <name type="scientific">Diaphorobacter ruginosibacter</name>
    <dbReference type="NCBI Taxonomy" id="1715720"/>
    <lineage>
        <taxon>Bacteria</taxon>
        <taxon>Pseudomonadati</taxon>
        <taxon>Pseudomonadota</taxon>
        <taxon>Betaproteobacteria</taxon>
        <taxon>Burkholderiales</taxon>
        <taxon>Comamonadaceae</taxon>
        <taxon>Diaphorobacter</taxon>
    </lineage>
</organism>
<name>A0A7G9RNK8_9BURK</name>